<gene>
    <name evidence="1" type="ORF">BIW11_03119</name>
</gene>
<name>A0A1V9XRU9_9ACAR</name>
<proteinExistence type="predicted"/>
<keyword evidence="2" id="KW-1185">Reference proteome</keyword>
<sequence>MVSGVCGAEGTPGGCAEGVGPTPYCSALAPYTGCWTTPATPDAKSGSRSPLRSDEENLHKLKTIQNTQHQEQLDGKEQLLDNHRDYRGTLEAYPLWGDFTLRQKTAVSEFFTHIESTSLLKMRHVRRSYLAA</sequence>
<evidence type="ECO:0000313" key="1">
    <source>
        <dbReference type="EMBL" id="OQR76217.1"/>
    </source>
</evidence>
<dbReference type="AlphaFoldDB" id="A0A1V9XRU9"/>
<dbReference type="Proteomes" id="UP000192247">
    <property type="component" value="Unassembled WGS sequence"/>
</dbReference>
<protein>
    <submittedName>
        <fullName evidence="1">Uncharacterized protein</fullName>
    </submittedName>
</protein>
<reference evidence="1 2" key="1">
    <citation type="journal article" date="2017" name="Gigascience">
        <title>Draft genome of the honey bee ectoparasitic mite, Tropilaelaps mercedesae, is shaped by the parasitic life history.</title>
        <authorList>
            <person name="Dong X."/>
            <person name="Armstrong S.D."/>
            <person name="Xia D."/>
            <person name="Makepeace B.L."/>
            <person name="Darby A.C."/>
            <person name="Kadowaki T."/>
        </authorList>
    </citation>
    <scope>NUCLEOTIDE SEQUENCE [LARGE SCALE GENOMIC DNA]</scope>
    <source>
        <strain evidence="1">Wuxi-XJTLU</strain>
    </source>
</reference>
<dbReference type="EMBL" id="MNPL01005140">
    <property type="protein sequence ID" value="OQR76217.1"/>
    <property type="molecule type" value="Genomic_DNA"/>
</dbReference>
<accession>A0A1V9XRU9</accession>
<evidence type="ECO:0000313" key="2">
    <source>
        <dbReference type="Proteomes" id="UP000192247"/>
    </source>
</evidence>
<dbReference type="InParanoid" id="A0A1V9XRU9"/>
<comment type="caution">
    <text evidence="1">The sequence shown here is derived from an EMBL/GenBank/DDBJ whole genome shotgun (WGS) entry which is preliminary data.</text>
</comment>
<organism evidence="1 2">
    <name type="scientific">Tropilaelaps mercedesae</name>
    <dbReference type="NCBI Taxonomy" id="418985"/>
    <lineage>
        <taxon>Eukaryota</taxon>
        <taxon>Metazoa</taxon>
        <taxon>Ecdysozoa</taxon>
        <taxon>Arthropoda</taxon>
        <taxon>Chelicerata</taxon>
        <taxon>Arachnida</taxon>
        <taxon>Acari</taxon>
        <taxon>Parasitiformes</taxon>
        <taxon>Mesostigmata</taxon>
        <taxon>Gamasina</taxon>
        <taxon>Dermanyssoidea</taxon>
        <taxon>Laelapidae</taxon>
        <taxon>Tropilaelaps</taxon>
    </lineage>
</organism>